<feature type="transmembrane region" description="Helical" evidence="1">
    <location>
        <begin position="12"/>
        <end position="34"/>
    </location>
</feature>
<reference evidence="2 3" key="1">
    <citation type="submission" date="2020-06" db="EMBL/GenBank/DDBJ databases">
        <title>Oricola thermophila sp. nov. isolated from a tidal sediments.</title>
        <authorList>
            <person name="Kwon K.K."/>
            <person name="Yang S.-H."/>
            <person name="Park M.-J."/>
        </authorList>
    </citation>
    <scope>NUCLEOTIDE SEQUENCE [LARGE SCALE GENOMIC DNA]</scope>
    <source>
        <strain evidence="2 3">MEBiC13590</strain>
    </source>
</reference>
<keyword evidence="1" id="KW-1133">Transmembrane helix</keyword>
<gene>
    <name evidence="2" type="ORF">HTY61_00920</name>
</gene>
<dbReference type="RefSeq" id="WP_175275021.1">
    <property type="nucleotide sequence ID" value="NZ_CP054836.1"/>
</dbReference>
<evidence type="ECO:0000256" key="1">
    <source>
        <dbReference type="SAM" id="Phobius"/>
    </source>
</evidence>
<keyword evidence="1" id="KW-0812">Transmembrane</keyword>
<feature type="transmembrane region" description="Helical" evidence="1">
    <location>
        <begin position="40"/>
        <end position="64"/>
    </location>
</feature>
<keyword evidence="3" id="KW-1185">Reference proteome</keyword>
<sequence>MSDIGILSGFDLFLLALIAGAPGAVVGAPLGAWLRRGHRLAGAAAGCAGGFALGLGAMLAWVLVLR</sequence>
<accession>A0A6N1VC64</accession>
<proteinExistence type="predicted"/>
<name>A0A6N1VC64_9HYPH</name>
<dbReference type="Proteomes" id="UP000509367">
    <property type="component" value="Chromosome"/>
</dbReference>
<protein>
    <submittedName>
        <fullName evidence="2">Uncharacterized protein</fullName>
    </submittedName>
</protein>
<evidence type="ECO:0000313" key="3">
    <source>
        <dbReference type="Proteomes" id="UP000509367"/>
    </source>
</evidence>
<dbReference type="EMBL" id="CP054836">
    <property type="protein sequence ID" value="QKV17125.1"/>
    <property type="molecule type" value="Genomic_DNA"/>
</dbReference>
<keyword evidence="1" id="KW-0472">Membrane</keyword>
<dbReference type="KEGG" id="orm:HTY61_00920"/>
<evidence type="ECO:0000313" key="2">
    <source>
        <dbReference type="EMBL" id="QKV17125.1"/>
    </source>
</evidence>
<organism evidence="2 3">
    <name type="scientific">Oricola thermophila</name>
    <dbReference type="NCBI Taxonomy" id="2742145"/>
    <lineage>
        <taxon>Bacteria</taxon>
        <taxon>Pseudomonadati</taxon>
        <taxon>Pseudomonadota</taxon>
        <taxon>Alphaproteobacteria</taxon>
        <taxon>Hyphomicrobiales</taxon>
        <taxon>Ahrensiaceae</taxon>
        <taxon>Oricola</taxon>
    </lineage>
</organism>
<dbReference type="AlphaFoldDB" id="A0A6N1VC64"/>